<protein>
    <submittedName>
        <fullName evidence="1">Uncharacterized protein</fullName>
    </submittedName>
</protein>
<reference evidence="1" key="2">
    <citation type="submission" date="2022-01" db="EMBL/GenBank/DDBJ databases">
        <authorList>
            <person name="Yamashiro T."/>
            <person name="Shiraishi A."/>
            <person name="Satake H."/>
            <person name="Nakayama K."/>
        </authorList>
    </citation>
    <scope>NUCLEOTIDE SEQUENCE</scope>
</reference>
<proteinExistence type="predicted"/>
<accession>A0ABQ5EP45</accession>
<reference evidence="1" key="1">
    <citation type="journal article" date="2022" name="Int. J. Mol. Sci.">
        <title>Draft Genome of Tanacetum Coccineum: Genomic Comparison of Closely Related Tanacetum-Family Plants.</title>
        <authorList>
            <person name="Yamashiro T."/>
            <person name="Shiraishi A."/>
            <person name="Nakayama K."/>
            <person name="Satake H."/>
        </authorList>
    </citation>
    <scope>NUCLEOTIDE SEQUENCE</scope>
</reference>
<name>A0ABQ5EP45_9ASTR</name>
<dbReference type="EMBL" id="BQNB010016505">
    <property type="protein sequence ID" value="GJT52538.1"/>
    <property type="molecule type" value="Genomic_DNA"/>
</dbReference>
<gene>
    <name evidence="1" type="ORF">Tco_0978695</name>
</gene>
<sequence length="163" mass="18693">MWCARSSTRTDPVSDMGLRPVSTRTKGSEGVNRFKVLRVLIGFSQKRCEGLFMGKRHLGKFTISERLEDIPLNLKVQWTRVMESLSDEECSIGYLFLGSRAGQDNHSTSSELRHEVQFRVTFWTGFPDQLLFGWVTLEGFTFITVNTEEYHSECSGNYHKDNA</sequence>
<evidence type="ECO:0000313" key="1">
    <source>
        <dbReference type="EMBL" id="GJT52538.1"/>
    </source>
</evidence>
<comment type="caution">
    <text evidence="1">The sequence shown here is derived from an EMBL/GenBank/DDBJ whole genome shotgun (WGS) entry which is preliminary data.</text>
</comment>
<dbReference type="Proteomes" id="UP001151760">
    <property type="component" value="Unassembled WGS sequence"/>
</dbReference>
<organism evidence="1 2">
    <name type="scientific">Tanacetum coccineum</name>
    <dbReference type="NCBI Taxonomy" id="301880"/>
    <lineage>
        <taxon>Eukaryota</taxon>
        <taxon>Viridiplantae</taxon>
        <taxon>Streptophyta</taxon>
        <taxon>Embryophyta</taxon>
        <taxon>Tracheophyta</taxon>
        <taxon>Spermatophyta</taxon>
        <taxon>Magnoliopsida</taxon>
        <taxon>eudicotyledons</taxon>
        <taxon>Gunneridae</taxon>
        <taxon>Pentapetalae</taxon>
        <taxon>asterids</taxon>
        <taxon>campanulids</taxon>
        <taxon>Asterales</taxon>
        <taxon>Asteraceae</taxon>
        <taxon>Asteroideae</taxon>
        <taxon>Anthemideae</taxon>
        <taxon>Anthemidinae</taxon>
        <taxon>Tanacetum</taxon>
    </lineage>
</organism>
<evidence type="ECO:0000313" key="2">
    <source>
        <dbReference type="Proteomes" id="UP001151760"/>
    </source>
</evidence>
<keyword evidence="2" id="KW-1185">Reference proteome</keyword>